<evidence type="ECO:0000313" key="3">
    <source>
        <dbReference type="Proteomes" id="UP001400965"/>
    </source>
</evidence>
<dbReference type="RefSeq" id="WP_346044263.1">
    <property type="nucleotide sequence ID" value="NZ_BAAACP010000007.1"/>
</dbReference>
<organism evidence="2 3">
    <name type="scientific">Paraclostridium tenue</name>
    <dbReference type="NCBI Taxonomy" id="1737"/>
    <lineage>
        <taxon>Bacteria</taxon>
        <taxon>Bacillati</taxon>
        <taxon>Bacillota</taxon>
        <taxon>Clostridia</taxon>
        <taxon>Peptostreptococcales</taxon>
        <taxon>Peptostreptococcaceae</taxon>
        <taxon>Paraclostridium</taxon>
    </lineage>
</organism>
<accession>A0ABN1M3H1</accession>
<comment type="caution">
    <text evidence="2">The sequence shown here is derived from an EMBL/GenBank/DDBJ whole genome shotgun (WGS) entry which is preliminary data.</text>
</comment>
<protein>
    <submittedName>
        <fullName evidence="2">Uncharacterized protein</fullName>
    </submittedName>
</protein>
<keyword evidence="3" id="KW-1185">Reference proteome</keyword>
<dbReference type="Proteomes" id="UP001400965">
    <property type="component" value="Unassembled WGS sequence"/>
</dbReference>
<sequence length="98" mass="11638">MGNFRVRRCHKCKYTLKSKNLVQLKDGKPLCEIYKNGIPDEIFFKGKYCSKFELARKYNIVHMIENLIKKFKNRKSPKVKNKDNNKKSRVISINKNSN</sequence>
<evidence type="ECO:0000313" key="2">
    <source>
        <dbReference type="EMBL" id="GAA0863642.1"/>
    </source>
</evidence>
<name>A0ABN1M3H1_9FIRM</name>
<reference evidence="2 3" key="1">
    <citation type="journal article" date="2019" name="Int. J. Syst. Evol. Microbiol.">
        <title>The Global Catalogue of Microorganisms (GCM) 10K type strain sequencing project: providing services to taxonomists for standard genome sequencing and annotation.</title>
        <authorList>
            <consortium name="The Broad Institute Genomics Platform"/>
            <consortium name="The Broad Institute Genome Sequencing Center for Infectious Disease"/>
            <person name="Wu L."/>
            <person name="Ma J."/>
        </authorList>
    </citation>
    <scope>NUCLEOTIDE SEQUENCE [LARGE SCALE GENOMIC DNA]</scope>
    <source>
        <strain evidence="2 3">JCM 6486</strain>
    </source>
</reference>
<proteinExistence type="predicted"/>
<gene>
    <name evidence="2" type="ORF">GCM10008917_13950</name>
</gene>
<feature type="region of interest" description="Disordered" evidence="1">
    <location>
        <begin position="74"/>
        <end position="98"/>
    </location>
</feature>
<dbReference type="EMBL" id="BAAACP010000007">
    <property type="protein sequence ID" value="GAA0863642.1"/>
    <property type="molecule type" value="Genomic_DNA"/>
</dbReference>
<evidence type="ECO:0000256" key="1">
    <source>
        <dbReference type="SAM" id="MobiDB-lite"/>
    </source>
</evidence>